<evidence type="ECO:0000256" key="1">
    <source>
        <dbReference type="ARBA" id="ARBA00007689"/>
    </source>
</evidence>
<dbReference type="Proteomes" id="UP000198984">
    <property type="component" value="Unassembled WGS sequence"/>
</dbReference>
<dbReference type="Gene3D" id="3.30.70.1060">
    <property type="entry name" value="Dimeric alpha+beta barrel"/>
    <property type="match status" value="1"/>
</dbReference>
<dbReference type="SUPFAM" id="SSF54909">
    <property type="entry name" value="Dimeric alpha+beta barrel"/>
    <property type="match status" value="1"/>
</dbReference>
<dbReference type="OrthoDB" id="7782105at2"/>
<gene>
    <name evidence="3" type="ORF">SAMN04488505_11257</name>
</gene>
<proteinExistence type="inferred from homology"/>
<dbReference type="AlphaFoldDB" id="A0A1H8IT18"/>
<feature type="domain" description="YCII-related" evidence="2">
    <location>
        <begin position="22"/>
        <end position="108"/>
    </location>
</feature>
<dbReference type="Pfam" id="PF03795">
    <property type="entry name" value="YCII"/>
    <property type="match status" value="1"/>
</dbReference>
<comment type="similarity">
    <text evidence="1">Belongs to the YciI family.</text>
</comment>
<dbReference type="EMBL" id="FOBB01000012">
    <property type="protein sequence ID" value="SEN71136.1"/>
    <property type="molecule type" value="Genomic_DNA"/>
</dbReference>
<keyword evidence="4" id="KW-1185">Reference proteome</keyword>
<accession>A0A1H8IT18</accession>
<evidence type="ECO:0000313" key="3">
    <source>
        <dbReference type="EMBL" id="SEN71136.1"/>
    </source>
</evidence>
<dbReference type="InterPro" id="IPR005545">
    <property type="entry name" value="YCII"/>
</dbReference>
<evidence type="ECO:0000259" key="2">
    <source>
        <dbReference type="Pfam" id="PF03795"/>
    </source>
</evidence>
<name>A0A1H8IT18_9BACT</name>
<protein>
    <submittedName>
        <fullName evidence="3">YCII-related domain-containing protein</fullName>
    </submittedName>
</protein>
<dbReference type="RefSeq" id="WP_089920628.1">
    <property type="nucleotide sequence ID" value="NZ_FOBB01000012.1"/>
</dbReference>
<reference evidence="3 4" key="1">
    <citation type="submission" date="2016-10" db="EMBL/GenBank/DDBJ databases">
        <authorList>
            <person name="de Groot N.N."/>
        </authorList>
    </citation>
    <scope>NUCLEOTIDE SEQUENCE [LARGE SCALE GENOMIC DNA]</scope>
    <source>
        <strain evidence="3 4">DSM 21039</strain>
    </source>
</reference>
<sequence length="112" mass="12947">MKEFLLVFRRDYRTKELQPTTEQMNLHLKHWRDWYISLAAEGKLAMPVQRWDPEGRVLRQNLTVANGSYAEVKESIRGIIIIKANDYDHAVAIAQRAPVLELGGTVEIRMAV</sequence>
<dbReference type="InterPro" id="IPR011008">
    <property type="entry name" value="Dimeric_a/b-barrel"/>
</dbReference>
<dbReference type="STRING" id="573321.SAMN04488505_11257"/>
<organism evidence="3 4">
    <name type="scientific">Chitinophaga rupis</name>
    <dbReference type="NCBI Taxonomy" id="573321"/>
    <lineage>
        <taxon>Bacteria</taxon>
        <taxon>Pseudomonadati</taxon>
        <taxon>Bacteroidota</taxon>
        <taxon>Chitinophagia</taxon>
        <taxon>Chitinophagales</taxon>
        <taxon>Chitinophagaceae</taxon>
        <taxon>Chitinophaga</taxon>
    </lineage>
</organism>
<evidence type="ECO:0000313" key="4">
    <source>
        <dbReference type="Proteomes" id="UP000198984"/>
    </source>
</evidence>